<gene>
    <name evidence="5" type="ORF">EDD29_5689</name>
</gene>
<dbReference type="InterPro" id="IPR015590">
    <property type="entry name" value="Aldehyde_DH_dom"/>
</dbReference>
<dbReference type="SUPFAM" id="SSF53720">
    <property type="entry name" value="ALDH-like"/>
    <property type="match status" value="1"/>
</dbReference>
<feature type="region of interest" description="Disordered" evidence="3">
    <location>
        <begin position="1"/>
        <end position="23"/>
    </location>
</feature>
<reference evidence="5 6" key="1">
    <citation type="submission" date="2018-11" db="EMBL/GenBank/DDBJ databases">
        <title>Sequencing the genomes of 1000 actinobacteria strains.</title>
        <authorList>
            <person name="Klenk H.-P."/>
        </authorList>
    </citation>
    <scope>NUCLEOTIDE SEQUENCE [LARGE SCALE GENOMIC DNA]</scope>
    <source>
        <strain evidence="5 6">DSM 44254</strain>
    </source>
</reference>
<evidence type="ECO:0000313" key="6">
    <source>
        <dbReference type="Proteomes" id="UP000272400"/>
    </source>
</evidence>
<dbReference type="OrthoDB" id="9759612at2"/>
<accession>A0A3N1D3D4</accession>
<evidence type="ECO:0000256" key="2">
    <source>
        <dbReference type="ARBA" id="ARBA00023002"/>
    </source>
</evidence>
<feature type="domain" description="Aldehyde dehydrogenase" evidence="4">
    <location>
        <begin position="13"/>
        <end position="446"/>
    </location>
</feature>
<evidence type="ECO:0000256" key="3">
    <source>
        <dbReference type="SAM" id="MobiDB-lite"/>
    </source>
</evidence>
<dbReference type="Proteomes" id="UP000272400">
    <property type="component" value="Unassembled WGS sequence"/>
</dbReference>
<dbReference type="RefSeq" id="WP_123667250.1">
    <property type="nucleotide sequence ID" value="NZ_RJKE01000001.1"/>
</dbReference>
<evidence type="ECO:0000256" key="1">
    <source>
        <dbReference type="ARBA" id="ARBA00009986"/>
    </source>
</evidence>
<dbReference type="GO" id="GO:0016787">
    <property type="term" value="F:hydrolase activity"/>
    <property type="evidence" value="ECO:0007669"/>
    <property type="project" value="UniProtKB-KW"/>
</dbReference>
<dbReference type="PANTHER" id="PTHR43111">
    <property type="entry name" value="ALDEHYDE DEHYDROGENASE B-RELATED"/>
    <property type="match status" value="1"/>
</dbReference>
<keyword evidence="5" id="KW-0378">Hydrolase</keyword>
<keyword evidence="6" id="KW-1185">Reference proteome</keyword>
<dbReference type="AlphaFoldDB" id="A0A3N1D3D4"/>
<dbReference type="InterPro" id="IPR011966">
    <property type="entry name" value="PaaN-DH"/>
</dbReference>
<keyword evidence="2" id="KW-0560">Oxidoreductase</keyword>
<dbReference type="Pfam" id="PF00171">
    <property type="entry name" value="Aldedh"/>
    <property type="match status" value="1"/>
</dbReference>
<name>A0A3N1D3D4_9ACTN</name>
<dbReference type="NCBIfam" id="TIGR02278">
    <property type="entry name" value="PaaN-DH"/>
    <property type="match status" value="1"/>
</dbReference>
<dbReference type="NCBIfam" id="NF008868">
    <property type="entry name" value="PRK11903.1"/>
    <property type="match status" value="1"/>
</dbReference>
<dbReference type="InterPro" id="IPR016161">
    <property type="entry name" value="Ald_DH/histidinol_DH"/>
</dbReference>
<proteinExistence type="inferred from homology"/>
<organism evidence="5 6">
    <name type="scientific">Actinocorallia herbida</name>
    <dbReference type="NCBI Taxonomy" id="58109"/>
    <lineage>
        <taxon>Bacteria</taxon>
        <taxon>Bacillati</taxon>
        <taxon>Actinomycetota</taxon>
        <taxon>Actinomycetes</taxon>
        <taxon>Streptosporangiales</taxon>
        <taxon>Thermomonosporaceae</taxon>
        <taxon>Actinocorallia</taxon>
    </lineage>
</organism>
<dbReference type="InterPro" id="IPR016162">
    <property type="entry name" value="Ald_DH_N"/>
</dbReference>
<dbReference type="EMBL" id="RJKE01000001">
    <property type="protein sequence ID" value="ROO88035.1"/>
    <property type="molecule type" value="Genomic_DNA"/>
</dbReference>
<dbReference type="GO" id="GO:0016620">
    <property type="term" value="F:oxidoreductase activity, acting on the aldehyde or oxo group of donors, NAD or NADP as acceptor"/>
    <property type="evidence" value="ECO:0007669"/>
    <property type="project" value="InterPro"/>
</dbReference>
<dbReference type="Gene3D" id="3.40.605.10">
    <property type="entry name" value="Aldehyde Dehydrogenase, Chain A, domain 1"/>
    <property type="match status" value="1"/>
</dbReference>
<protein>
    <submittedName>
        <fullName evidence="5">Oxepin-CoA hydrolase/3-oxo-5,6-dehydrosuberyl-CoA semialdehyde dehydrogenase</fullName>
    </submittedName>
</protein>
<comment type="caution">
    <text evidence="5">The sequence shown here is derived from an EMBL/GenBank/DDBJ whole genome shotgun (WGS) entry which is preliminary data.</text>
</comment>
<sequence>MTQALRSYSEDRWQEGSGEPRPLLDAATGDEVALLPSAGPDPAAMLAYARTHGGPALRALTFTQRASVLKVLAKHLSGHLDEFAALSARTGATRRDTAVDVDGGIGTLAVYASKGARELPDSTVLADGPVEPLSRGGLFAGRHVLTARLGTAVQINAYNFPVWGMLEKFAPAFLAGMPSVVKPAGPTAYLTELVVRRIIESGLLPEGALSLLCAGPAGLLEALTEQDTLAFTGSAATALKLRTHPAVAGRAVPFNAEADSLNCSILGPDVAPGDPEFTLFVDQVAEEMTVKAGQKCTAIRRILVPEDLEVAVTDALVARLAEVVVGHPAAEGVTMGPLVGLAQRDEVRAAVARLASEAVPVFGDPDVVEVRGADLAHGAFMSPLLLRADSAARAPHEVEAFGPVSTLLTYRTVAEAGEIAARGGGSLAGSIVTADQGIAGGLVTALAPWHGRLLVLNRNNAAESTGHGVAMPQLVHGGPGRAGGGEELGGLRAVRHYLRRTAVQGHPDFLATLA</sequence>
<evidence type="ECO:0000313" key="5">
    <source>
        <dbReference type="EMBL" id="ROO88035.1"/>
    </source>
</evidence>
<evidence type="ECO:0000259" key="4">
    <source>
        <dbReference type="Pfam" id="PF00171"/>
    </source>
</evidence>
<dbReference type="Gene3D" id="3.40.309.10">
    <property type="entry name" value="Aldehyde Dehydrogenase, Chain A, domain 2"/>
    <property type="match status" value="1"/>
</dbReference>
<comment type="similarity">
    <text evidence="1">Belongs to the aldehyde dehydrogenase family.</text>
</comment>
<dbReference type="InterPro" id="IPR016163">
    <property type="entry name" value="Ald_DH_C"/>
</dbReference>
<dbReference type="CDD" id="cd07128">
    <property type="entry name" value="ALDH_MaoC-N"/>
    <property type="match status" value="1"/>
</dbReference>
<dbReference type="PANTHER" id="PTHR43111:SF1">
    <property type="entry name" value="ALDEHYDE DEHYDROGENASE B-RELATED"/>
    <property type="match status" value="1"/>
</dbReference>